<accession>A0A517PVU2</accession>
<dbReference type="RefSeq" id="WP_145190981.1">
    <property type="nucleotide sequence ID" value="NZ_CP036266.1"/>
</dbReference>
<dbReference type="EMBL" id="CP036266">
    <property type="protein sequence ID" value="QDT23493.1"/>
    <property type="molecule type" value="Genomic_DNA"/>
</dbReference>
<dbReference type="Proteomes" id="UP000320421">
    <property type="component" value="Chromosome"/>
</dbReference>
<protein>
    <submittedName>
        <fullName evidence="2">Uncharacterized protein</fullName>
    </submittedName>
</protein>
<gene>
    <name evidence="2" type="ORF">HG66A1_53140</name>
</gene>
<name>A0A517PVU2_9PLAN</name>
<reference evidence="2 3" key="1">
    <citation type="submission" date="2019-02" db="EMBL/GenBank/DDBJ databases">
        <title>Deep-cultivation of Planctomycetes and their phenomic and genomic characterization uncovers novel biology.</title>
        <authorList>
            <person name="Wiegand S."/>
            <person name="Jogler M."/>
            <person name="Boedeker C."/>
            <person name="Pinto D."/>
            <person name="Vollmers J."/>
            <person name="Rivas-Marin E."/>
            <person name="Kohn T."/>
            <person name="Peeters S.H."/>
            <person name="Heuer A."/>
            <person name="Rast P."/>
            <person name="Oberbeckmann S."/>
            <person name="Bunk B."/>
            <person name="Jeske O."/>
            <person name="Meyerdierks A."/>
            <person name="Storesund J.E."/>
            <person name="Kallscheuer N."/>
            <person name="Luecker S."/>
            <person name="Lage O.M."/>
            <person name="Pohl T."/>
            <person name="Merkel B.J."/>
            <person name="Hornburger P."/>
            <person name="Mueller R.-W."/>
            <person name="Bruemmer F."/>
            <person name="Labrenz M."/>
            <person name="Spormann A.M."/>
            <person name="Op den Camp H."/>
            <person name="Overmann J."/>
            <person name="Amann R."/>
            <person name="Jetten M.S.M."/>
            <person name="Mascher T."/>
            <person name="Medema M.H."/>
            <person name="Devos D.P."/>
            <person name="Kaster A.-K."/>
            <person name="Ovreas L."/>
            <person name="Rohde M."/>
            <person name="Galperin M.Y."/>
            <person name="Jogler C."/>
        </authorList>
    </citation>
    <scope>NUCLEOTIDE SEQUENCE [LARGE SCALE GENOMIC DNA]</scope>
    <source>
        <strain evidence="2 3">HG66A1</strain>
    </source>
</reference>
<evidence type="ECO:0000313" key="3">
    <source>
        <dbReference type="Proteomes" id="UP000320421"/>
    </source>
</evidence>
<keyword evidence="1" id="KW-0175">Coiled coil</keyword>
<proteinExistence type="predicted"/>
<evidence type="ECO:0000256" key="1">
    <source>
        <dbReference type="SAM" id="Coils"/>
    </source>
</evidence>
<organism evidence="2 3">
    <name type="scientific">Gimesia chilikensis</name>
    <dbReference type="NCBI Taxonomy" id="2605989"/>
    <lineage>
        <taxon>Bacteria</taxon>
        <taxon>Pseudomonadati</taxon>
        <taxon>Planctomycetota</taxon>
        <taxon>Planctomycetia</taxon>
        <taxon>Planctomycetales</taxon>
        <taxon>Planctomycetaceae</taxon>
        <taxon>Gimesia</taxon>
    </lineage>
</organism>
<feature type="coiled-coil region" evidence="1">
    <location>
        <begin position="28"/>
        <end position="55"/>
    </location>
</feature>
<evidence type="ECO:0000313" key="2">
    <source>
        <dbReference type="EMBL" id="QDT23493.1"/>
    </source>
</evidence>
<dbReference type="AlphaFoldDB" id="A0A517PVU2"/>
<keyword evidence="3" id="KW-1185">Reference proteome</keyword>
<sequence length="354" mass="39971">MNHKSKLIESTEFNELAKLIQKQFEEDCPELSLKISTLQSELKQLERLRQGWQRSLGNPDLAPETRSALEQDIADAVKQGYEIENRISELESASSKTREALDPVAIAERLDSLAKLLEGDHASAMNVALSQHIEGIYCNDAGKVVVRMCRLGALANPEEMLHLLARPDVDVSDSQDTGTESIRNKGRRRTRRNLGDHFEDDDVADFVNDFAVDRHRYSQLGDEWFTEDVFHIPDRPPCWSAAHAREVAEYRLDNEASMEETVDHFKKTMPTIRKALKYAKEHHGIDALGKAISQPSRRYWAKDHALQVAQFFRRPGASVKKAEAVFGKSQPTLAKAKRLAVEIEKAKETASSPD</sequence>
<dbReference type="OrthoDB" id="287236at2"/>